<accession>A0A0C6FSJ4</accession>
<reference evidence="2" key="2">
    <citation type="submission" date="2015-01" db="EMBL/GenBank/DDBJ databases">
        <title>Complete genome sequence of Methylobacterium aquaticum strain 22A.</title>
        <authorList>
            <person name="Tani A."/>
            <person name="Ogura Y."/>
            <person name="Hayashi T."/>
        </authorList>
    </citation>
    <scope>NUCLEOTIDE SEQUENCE [LARGE SCALE GENOMIC DNA]</scope>
    <source>
        <strain evidence="2">MA-22A</strain>
        <plasmid evidence="2">Plasmid pMaq22A_2p DNA</plasmid>
    </source>
</reference>
<organism evidence="1 2">
    <name type="scientific">Methylobacterium aquaticum</name>
    <dbReference type="NCBI Taxonomy" id="270351"/>
    <lineage>
        <taxon>Bacteria</taxon>
        <taxon>Pseudomonadati</taxon>
        <taxon>Pseudomonadota</taxon>
        <taxon>Alphaproteobacteria</taxon>
        <taxon>Hyphomicrobiales</taxon>
        <taxon>Methylobacteriaceae</taxon>
        <taxon>Methylobacterium</taxon>
    </lineage>
</organism>
<protein>
    <submittedName>
        <fullName evidence="1">Integrase catalytic region</fullName>
    </submittedName>
</protein>
<reference evidence="1 2" key="1">
    <citation type="journal article" date="2015" name="Genome Announc.">
        <title>Complete Genome Sequence of Methylobacterium aquaticum Strain 22A, Isolated from Racomitrium japonicum Moss.</title>
        <authorList>
            <person name="Tani A."/>
            <person name="Ogura Y."/>
            <person name="Hayashi T."/>
            <person name="Kimbara K."/>
        </authorList>
    </citation>
    <scope>NUCLEOTIDE SEQUENCE [LARGE SCALE GENOMIC DNA]</scope>
    <source>
        <strain evidence="1 2">MA-22A</strain>
        <plasmid evidence="2">Plasmid pMaq22A_2p DNA</plasmid>
    </source>
</reference>
<dbReference type="KEGG" id="maqu:Maq22A_2p41385"/>
<dbReference type="EMBL" id="AP014706">
    <property type="protein sequence ID" value="BAQ50047.1"/>
    <property type="molecule type" value="Genomic_DNA"/>
</dbReference>
<proteinExistence type="predicted"/>
<dbReference type="AlphaFoldDB" id="A0A0C6FSJ4"/>
<dbReference type="Proteomes" id="UP000061432">
    <property type="component" value="Plasmid pMaq22A_2p"/>
</dbReference>
<evidence type="ECO:0000313" key="1">
    <source>
        <dbReference type="EMBL" id="BAQ50047.1"/>
    </source>
</evidence>
<evidence type="ECO:0000313" key="2">
    <source>
        <dbReference type="Proteomes" id="UP000061432"/>
    </source>
</evidence>
<sequence>MRPICRVLPIGPLTDYAHAARRADPEKQPVRACSDADLMIEITLVFEANFCVYGVLKIWRQLDREGSVTARWRG</sequence>
<gene>
    <name evidence="1" type="primary">tra5</name>
    <name evidence="1" type="ORF">Maq22A_2p41385</name>
</gene>
<name>A0A0C6FSJ4_9HYPH</name>
<geneLocation type="plasmid" evidence="2">
    <name>pMaq22A_2p DNA</name>
</geneLocation>
<keyword evidence="1" id="KW-0614">Plasmid</keyword>
<dbReference type="PATRIC" id="fig|270351.10.peg.7194"/>